<feature type="region of interest" description="Disordered" evidence="1">
    <location>
        <begin position="1"/>
        <end position="46"/>
    </location>
</feature>
<protein>
    <submittedName>
        <fullName evidence="3">Uncharacterized protein</fullName>
    </submittedName>
</protein>
<gene>
    <name evidence="3" type="ORF">DM484_25810</name>
</gene>
<sequence length="160" mass="17685">MTASKQPVQTPRKRATKSVRRLPDEPVAEMGLAGQSAQPETDGEALTGEFIGKATESRALVSLLDEPVPDEDEEVIKRVEHLNHSVGWLLVSAGLVGMIVPGVLGTPFLIMGGLVLWPGNHNKVERWRKGHSPKVFHGAMKQINRFLDDLEKRYPHIDKP</sequence>
<reference evidence="3 4" key="1">
    <citation type="journal article" date="2018" name="Aquat. Microb. Ecol.">
        <title>Gammaproteobacterial methanotrophs dominate.</title>
        <authorList>
            <person name="Rissanen A.J."/>
            <person name="Saarenheimo J."/>
            <person name="Tiirola M."/>
            <person name="Peura S."/>
            <person name="Aalto S.L."/>
            <person name="Karvinen A."/>
            <person name="Nykanen H."/>
        </authorList>
    </citation>
    <scope>NUCLEOTIDE SEQUENCE [LARGE SCALE GENOMIC DNA]</scope>
    <source>
        <strain evidence="3">AMbin10</strain>
    </source>
</reference>
<dbReference type="AlphaFoldDB" id="A0A2W4S7T2"/>
<feature type="transmembrane region" description="Helical" evidence="2">
    <location>
        <begin position="88"/>
        <end position="117"/>
    </location>
</feature>
<evidence type="ECO:0000313" key="3">
    <source>
        <dbReference type="EMBL" id="PZN71700.1"/>
    </source>
</evidence>
<comment type="caution">
    <text evidence="3">The sequence shown here is derived from an EMBL/GenBank/DDBJ whole genome shotgun (WGS) entry which is preliminary data.</text>
</comment>
<feature type="compositionally biased region" description="Basic residues" evidence="1">
    <location>
        <begin position="11"/>
        <end position="20"/>
    </location>
</feature>
<keyword evidence="2" id="KW-0472">Membrane</keyword>
<dbReference type="EMBL" id="QJPH01000512">
    <property type="protein sequence ID" value="PZN71700.1"/>
    <property type="molecule type" value="Genomic_DNA"/>
</dbReference>
<dbReference type="Proteomes" id="UP000249396">
    <property type="component" value="Unassembled WGS sequence"/>
</dbReference>
<organism evidence="3 4">
    <name type="scientific">Candidatus Methylumidiphilus alinenensis</name>
    <dbReference type="NCBI Taxonomy" id="2202197"/>
    <lineage>
        <taxon>Bacteria</taxon>
        <taxon>Pseudomonadati</taxon>
        <taxon>Pseudomonadota</taxon>
        <taxon>Gammaproteobacteria</taxon>
        <taxon>Methylococcales</taxon>
        <taxon>Candidatus Methylumidiphilus</taxon>
    </lineage>
</organism>
<proteinExistence type="predicted"/>
<name>A0A2W4S7T2_9GAMM</name>
<evidence type="ECO:0000256" key="2">
    <source>
        <dbReference type="SAM" id="Phobius"/>
    </source>
</evidence>
<evidence type="ECO:0000256" key="1">
    <source>
        <dbReference type="SAM" id="MobiDB-lite"/>
    </source>
</evidence>
<accession>A0A2W4S7T2</accession>
<keyword evidence="2" id="KW-1133">Transmembrane helix</keyword>
<keyword evidence="2" id="KW-0812">Transmembrane</keyword>
<evidence type="ECO:0000313" key="4">
    <source>
        <dbReference type="Proteomes" id="UP000249396"/>
    </source>
</evidence>